<dbReference type="EMBL" id="LAZR01037652">
    <property type="protein sequence ID" value="KKL21645.1"/>
    <property type="molecule type" value="Genomic_DNA"/>
</dbReference>
<gene>
    <name evidence="1" type="ORF">LCGC14_2443400</name>
</gene>
<accession>A0A0F9BII6</accession>
<protein>
    <submittedName>
        <fullName evidence="1">Uncharacterized protein</fullName>
    </submittedName>
</protein>
<organism evidence="1">
    <name type="scientific">marine sediment metagenome</name>
    <dbReference type="NCBI Taxonomy" id="412755"/>
    <lineage>
        <taxon>unclassified sequences</taxon>
        <taxon>metagenomes</taxon>
        <taxon>ecological metagenomes</taxon>
    </lineage>
</organism>
<feature type="non-terminal residue" evidence="1">
    <location>
        <position position="1"/>
    </location>
</feature>
<name>A0A0F9BII6_9ZZZZ</name>
<comment type="caution">
    <text evidence="1">The sequence shown here is derived from an EMBL/GenBank/DDBJ whole genome shotgun (WGS) entry which is preliminary data.</text>
</comment>
<dbReference type="AlphaFoldDB" id="A0A0F9BII6"/>
<sequence length="97" mass="10388">LLAYAESVAAGWDLRSGIIRGALDESNAPAWVFAELDRVDAYLSDKDVANLTDKQKGEMVGLMVRLSGPVFRAAIQQYAPGLLNVANVLPVLAFLGL</sequence>
<proteinExistence type="predicted"/>
<reference evidence="1" key="1">
    <citation type="journal article" date="2015" name="Nature">
        <title>Complex archaea that bridge the gap between prokaryotes and eukaryotes.</title>
        <authorList>
            <person name="Spang A."/>
            <person name="Saw J.H."/>
            <person name="Jorgensen S.L."/>
            <person name="Zaremba-Niedzwiedzka K."/>
            <person name="Martijn J."/>
            <person name="Lind A.E."/>
            <person name="van Eijk R."/>
            <person name="Schleper C."/>
            <person name="Guy L."/>
            <person name="Ettema T.J."/>
        </authorList>
    </citation>
    <scope>NUCLEOTIDE SEQUENCE</scope>
</reference>
<evidence type="ECO:0000313" key="1">
    <source>
        <dbReference type="EMBL" id="KKL21645.1"/>
    </source>
</evidence>